<gene>
    <name evidence="6" type="ORF">S01H1_52727</name>
</gene>
<protein>
    <recommendedName>
        <fullName evidence="7">MtN3 and saliva related transmembrane protein</fullName>
    </recommendedName>
</protein>
<dbReference type="Gene3D" id="1.20.1280.290">
    <property type="match status" value="1"/>
</dbReference>
<comment type="caution">
    <text evidence="6">The sequence shown here is derived from an EMBL/GenBank/DDBJ whole genome shotgun (WGS) entry which is preliminary data.</text>
</comment>
<evidence type="ECO:0000256" key="2">
    <source>
        <dbReference type="ARBA" id="ARBA00022692"/>
    </source>
</evidence>
<proteinExistence type="predicted"/>
<evidence type="ECO:0000256" key="5">
    <source>
        <dbReference type="SAM" id="Phobius"/>
    </source>
</evidence>
<keyword evidence="4 5" id="KW-0472">Membrane</keyword>
<name>X0X054_9ZZZZ</name>
<evidence type="ECO:0000256" key="4">
    <source>
        <dbReference type="ARBA" id="ARBA00023136"/>
    </source>
</evidence>
<dbReference type="EMBL" id="BARS01034098">
    <property type="protein sequence ID" value="GAG18386.1"/>
    <property type="molecule type" value="Genomic_DNA"/>
</dbReference>
<organism evidence="6">
    <name type="scientific">marine sediment metagenome</name>
    <dbReference type="NCBI Taxonomy" id="412755"/>
    <lineage>
        <taxon>unclassified sequences</taxon>
        <taxon>metagenomes</taxon>
        <taxon>ecological metagenomes</taxon>
    </lineage>
</organism>
<comment type="subcellular location">
    <subcellularLocation>
        <location evidence="1">Membrane</location>
        <topology evidence="1">Multi-pass membrane protein</topology>
    </subcellularLocation>
</comment>
<dbReference type="Pfam" id="PF04193">
    <property type="entry name" value="PQ-loop"/>
    <property type="match status" value="1"/>
</dbReference>
<keyword evidence="2 5" id="KW-0812">Transmembrane</keyword>
<dbReference type="GO" id="GO:0016020">
    <property type="term" value="C:membrane"/>
    <property type="evidence" value="ECO:0007669"/>
    <property type="project" value="UniProtKB-SubCell"/>
</dbReference>
<feature type="transmembrane region" description="Helical" evidence="5">
    <location>
        <begin position="35"/>
        <end position="53"/>
    </location>
</feature>
<keyword evidence="3 5" id="KW-1133">Transmembrane helix</keyword>
<evidence type="ECO:0000256" key="3">
    <source>
        <dbReference type="ARBA" id="ARBA00022989"/>
    </source>
</evidence>
<dbReference type="AlphaFoldDB" id="X0X054"/>
<reference evidence="6" key="1">
    <citation type="journal article" date="2014" name="Front. Microbiol.">
        <title>High frequency of phylogenetically diverse reductive dehalogenase-homologous genes in deep subseafloor sedimentary metagenomes.</title>
        <authorList>
            <person name="Kawai M."/>
            <person name="Futagami T."/>
            <person name="Toyoda A."/>
            <person name="Takaki Y."/>
            <person name="Nishi S."/>
            <person name="Hori S."/>
            <person name="Arai W."/>
            <person name="Tsubouchi T."/>
            <person name="Morono Y."/>
            <person name="Uchiyama I."/>
            <person name="Ito T."/>
            <person name="Fujiyama A."/>
            <person name="Inagaki F."/>
            <person name="Takami H."/>
        </authorList>
    </citation>
    <scope>NUCLEOTIDE SEQUENCE</scope>
    <source>
        <strain evidence="6">Expedition CK06-06</strain>
    </source>
</reference>
<sequence>MFSPEALGFIGGGLITGSLIPQVHRVFKLRSAHDISFPFTILLLIGLVFWIGYGVSFDLTPVILWNAISVGLVAGLLYAKIKYGRQ</sequence>
<evidence type="ECO:0000313" key="6">
    <source>
        <dbReference type="EMBL" id="GAG18386.1"/>
    </source>
</evidence>
<feature type="transmembrane region" description="Helical" evidence="5">
    <location>
        <begin position="59"/>
        <end position="79"/>
    </location>
</feature>
<evidence type="ECO:0008006" key="7">
    <source>
        <dbReference type="Google" id="ProtNLM"/>
    </source>
</evidence>
<accession>X0X054</accession>
<dbReference type="InterPro" id="IPR006603">
    <property type="entry name" value="PQ-loop_rpt"/>
</dbReference>
<evidence type="ECO:0000256" key="1">
    <source>
        <dbReference type="ARBA" id="ARBA00004141"/>
    </source>
</evidence>